<proteinExistence type="predicted"/>
<sequence>MFPTKPLGAYTRWHLRVKCQESPPGADDVKLTTIQGCQKPLEKFLDLQQEFLLLLDFMENSEQMELKNPSKWNVKALNLICLQIITKAASNHYPKEFLGQTAITLFILIQEAFPFQKLRKRNKLIYFQWSVEVDLISNDKVLLCGHISARIFGILLIPTKSGCWCKPQQGLRSTEFGSHSIFLLNLVGNVIKQLHWIGAMPKIFEQNNRKKENLSLNLRTNGGRPCMTNFIILGAAVYEIHNCDLIPQRVWGPSMIRFMWTNSTSGISNRQALRNLSGVPTTMGSNKSLSVSLNNLGNYLGLNKWLTIWLTAKSVFLSLYRFWGNSPQHRVSLVMGMYK</sequence>
<evidence type="ECO:0000313" key="1">
    <source>
        <dbReference type="EMBL" id="KNZ49599.1"/>
    </source>
</evidence>
<dbReference type="VEuPathDB" id="FungiDB:VP01_4911g1"/>
<dbReference type="EMBL" id="LAVV01010067">
    <property type="protein sequence ID" value="KNZ49599.1"/>
    <property type="molecule type" value="Genomic_DNA"/>
</dbReference>
<organism evidence="1 2">
    <name type="scientific">Puccinia sorghi</name>
    <dbReference type="NCBI Taxonomy" id="27349"/>
    <lineage>
        <taxon>Eukaryota</taxon>
        <taxon>Fungi</taxon>
        <taxon>Dikarya</taxon>
        <taxon>Basidiomycota</taxon>
        <taxon>Pucciniomycotina</taxon>
        <taxon>Pucciniomycetes</taxon>
        <taxon>Pucciniales</taxon>
        <taxon>Pucciniaceae</taxon>
        <taxon>Puccinia</taxon>
    </lineage>
</organism>
<reference evidence="1 2" key="1">
    <citation type="submission" date="2015-08" db="EMBL/GenBank/DDBJ databases">
        <title>Next Generation Sequencing and Analysis of the Genome of Puccinia sorghi L Schw, the Causal Agent of Maize Common Rust.</title>
        <authorList>
            <person name="Rochi L."/>
            <person name="Burguener G."/>
            <person name="Darino M."/>
            <person name="Turjanski A."/>
            <person name="Kreff E."/>
            <person name="Dieguez M.J."/>
            <person name="Sacco F."/>
        </authorList>
    </citation>
    <scope>NUCLEOTIDE SEQUENCE [LARGE SCALE GENOMIC DNA]</scope>
    <source>
        <strain evidence="1 2">RO10H11247</strain>
    </source>
</reference>
<protein>
    <submittedName>
        <fullName evidence="1">Uncharacterized protein</fullName>
    </submittedName>
</protein>
<evidence type="ECO:0000313" key="2">
    <source>
        <dbReference type="Proteomes" id="UP000037035"/>
    </source>
</evidence>
<name>A0A0L6UM42_9BASI</name>
<dbReference type="AlphaFoldDB" id="A0A0L6UM42"/>
<dbReference type="Proteomes" id="UP000037035">
    <property type="component" value="Unassembled WGS sequence"/>
</dbReference>
<keyword evidence="2" id="KW-1185">Reference proteome</keyword>
<accession>A0A0L6UM42</accession>
<comment type="caution">
    <text evidence="1">The sequence shown here is derived from an EMBL/GenBank/DDBJ whole genome shotgun (WGS) entry which is preliminary data.</text>
</comment>
<gene>
    <name evidence="1" type="ORF">VP01_4911g1</name>
</gene>